<name>A0ABT4LBL9_9SPHI</name>
<feature type="chain" id="PRO_5046940775" evidence="1">
    <location>
        <begin position="23"/>
        <end position="209"/>
    </location>
</feature>
<keyword evidence="1" id="KW-0732">Signal</keyword>
<organism evidence="3 4">
    <name type="scientific">Pedobacter punctiformis</name>
    <dbReference type="NCBI Taxonomy" id="3004097"/>
    <lineage>
        <taxon>Bacteria</taxon>
        <taxon>Pseudomonadati</taxon>
        <taxon>Bacteroidota</taxon>
        <taxon>Sphingobacteriia</taxon>
        <taxon>Sphingobacteriales</taxon>
        <taxon>Sphingobacteriaceae</taxon>
        <taxon>Pedobacter</taxon>
    </lineage>
</organism>
<evidence type="ECO:0000256" key="1">
    <source>
        <dbReference type="SAM" id="SignalP"/>
    </source>
</evidence>
<sequence>MSILKKILFTTIIILSVYSSQAQISFKEPVSYKLKNGMNIIISENNQSAKAFSNFTLDTRNLKNRKDGVIELLMTMIGEGTGKNNNISFKDRTGNISTITANFDEELQNMAAAIQNISFSQNTFNTAKAKLMLSLKAQDYDYDQTVNENSIMALSLADVTDFYNQITPSNFYLTVAGDVHTDEAKTSVKKAFGNWNKKIQKDQVLEIAE</sequence>
<gene>
    <name evidence="3" type="ORF">O0955_14955</name>
</gene>
<dbReference type="RefSeq" id="WP_269428360.1">
    <property type="nucleotide sequence ID" value="NZ_JAPWGM010000005.1"/>
</dbReference>
<evidence type="ECO:0000313" key="4">
    <source>
        <dbReference type="Proteomes" id="UP001144347"/>
    </source>
</evidence>
<dbReference type="SUPFAM" id="SSF63411">
    <property type="entry name" value="LuxS/MPP-like metallohydrolase"/>
    <property type="match status" value="1"/>
</dbReference>
<keyword evidence="4" id="KW-1185">Reference proteome</keyword>
<dbReference type="Proteomes" id="UP001144347">
    <property type="component" value="Unassembled WGS sequence"/>
</dbReference>
<dbReference type="InterPro" id="IPR011249">
    <property type="entry name" value="Metalloenz_LuxS/M16"/>
</dbReference>
<feature type="domain" description="Peptidase M16 C-terminal" evidence="2">
    <location>
        <begin position="154"/>
        <end position="198"/>
    </location>
</feature>
<evidence type="ECO:0000313" key="3">
    <source>
        <dbReference type="EMBL" id="MCZ4245305.1"/>
    </source>
</evidence>
<proteinExistence type="predicted"/>
<evidence type="ECO:0000259" key="2">
    <source>
        <dbReference type="Pfam" id="PF05193"/>
    </source>
</evidence>
<dbReference type="Gene3D" id="3.30.830.10">
    <property type="entry name" value="Metalloenzyme, LuxS/M16 peptidase-like"/>
    <property type="match status" value="1"/>
</dbReference>
<dbReference type="InterPro" id="IPR007863">
    <property type="entry name" value="Peptidase_M16_C"/>
</dbReference>
<dbReference type="EMBL" id="JAPWGM010000005">
    <property type="protein sequence ID" value="MCZ4245305.1"/>
    <property type="molecule type" value="Genomic_DNA"/>
</dbReference>
<accession>A0ABT4LBL9</accession>
<reference evidence="3" key="1">
    <citation type="submission" date="2022-12" db="EMBL/GenBank/DDBJ databases">
        <title>Genome sequence of HCMS5-2.</title>
        <authorList>
            <person name="Woo H."/>
        </authorList>
    </citation>
    <scope>NUCLEOTIDE SEQUENCE</scope>
    <source>
        <strain evidence="3">HCMS5-2</strain>
    </source>
</reference>
<feature type="signal peptide" evidence="1">
    <location>
        <begin position="1"/>
        <end position="22"/>
    </location>
</feature>
<comment type="caution">
    <text evidence="3">The sequence shown here is derived from an EMBL/GenBank/DDBJ whole genome shotgun (WGS) entry which is preliminary data.</text>
</comment>
<dbReference type="Pfam" id="PF05193">
    <property type="entry name" value="Peptidase_M16_C"/>
    <property type="match status" value="1"/>
</dbReference>
<protein>
    <submittedName>
        <fullName evidence="3">Insulinase family protein</fullName>
    </submittedName>
</protein>